<comment type="caution">
    <text evidence="2">The sequence shown here is derived from an EMBL/GenBank/DDBJ whole genome shotgun (WGS) entry which is preliminary data.</text>
</comment>
<reference evidence="2 3" key="1">
    <citation type="journal article" date="2019" name="Commun. Biol.">
        <title>The bagworm genome reveals a unique fibroin gene that provides high tensile strength.</title>
        <authorList>
            <person name="Kono N."/>
            <person name="Nakamura H."/>
            <person name="Ohtoshi R."/>
            <person name="Tomita M."/>
            <person name="Numata K."/>
            <person name="Arakawa K."/>
        </authorList>
    </citation>
    <scope>NUCLEOTIDE SEQUENCE [LARGE SCALE GENOMIC DNA]</scope>
</reference>
<feature type="region of interest" description="Disordered" evidence="1">
    <location>
        <begin position="118"/>
        <end position="144"/>
    </location>
</feature>
<dbReference type="EMBL" id="BGZK01000245">
    <property type="protein sequence ID" value="GBP31334.1"/>
    <property type="molecule type" value="Genomic_DNA"/>
</dbReference>
<evidence type="ECO:0000256" key="1">
    <source>
        <dbReference type="SAM" id="MobiDB-lite"/>
    </source>
</evidence>
<organism evidence="2 3">
    <name type="scientific">Eumeta variegata</name>
    <name type="common">Bagworm moth</name>
    <name type="synonym">Eumeta japonica</name>
    <dbReference type="NCBI Taxonomy" id="151549"/>
    <lineage>
        <taxon>Eukaryota</taxon>
        <taxon>Metazoa</taxon>
        <taxon>Ecdysozoa</taxon>
        <taxon>Arthropoda</taxon>
        <taxon>Hexapoda</taxon>
        <taxon>Insecta</taxon>
        <taxon>Pterygota</taxon>
        <taxon>Neoptera</taxon>
        <taxon>Endopterygota</taxon>
        <taxon>Lepidoptera</taxon>
        <taxon>Glossata</taxon>
        <taxon>Ditrysia</taxon>
        <taxon>Tineoidea</taxon>
        <taxon>Psychidae</taxon>
        <taxon>Oiketicinae</taxon>
        <taxon>Eumeta</taxon>
    </lineage>
</organism>
<protein>
    <submittedName>
        <fullName evidence="2">Uncharacterized protein</fullName>
    </submittedName>
</protein>
<evidence type="ECO:0000313" key="2">
    <source>
        <dbReference type="EMBL" id="GBP31334.1"/>
    </source>
</evidence>
<keyword evidence="3" id="KW-1185">Reference proteome</keyword>
<name>A0A4C1UZW0_EUMVA</name>
<feature type="compositionally biased region" description="Basic and acidic residues" evidence="1">
    <location>
        <begin position="123"/>
        <end position="144"/>
    </location>
</feature>
<accession>A0A4C1UZW0</accession>
<evidence type="ECO:0000313" key="3">
    <source>
        <dbReference type="Proteomes" id="UP000299102"/>
    </source>
</evidence>
<sequence length="413" mass="45783">MMLELGDDSERAFDRGIERWSEAEMDIGLKSSSKYDDIRPLSRPINRPPCAIKISIHGESDLGRGSGASLGWGPNEAIKTVWPLIILNLNIYTSTRSRFIKIRSSKKKKLPTYLRIKHNNAGRQREGGGGRRSADPHVDNEDRGRARRRYNEFIRYYPSPVPFVFGADEEDVAPGGQSPAARPRPPHRRRPLFIRNAPLDIVYGPQYLLVLFVNDIDVYSLNGCGRAVEGSRLRGAGLESRSRVLDPSVIIASALVGRQWPPTRARPARRAEEYGCAVRASAARFRPVSERSAAHSPPLSAHSSAVNQLPFRRPLSYPSPLLTPPISFRQISIPTQEKTSLIGMCLEFRVSMDVDTHLLFRGSHTLSHPQHPTPLTSILSPSSILFPSKEHDFVILSGGSSGIASIQPQGLPE</sequence>
<dbReference type="Proteomes" id="UP000299102">
    <property type="component" value="Unassembled WGS sequence"/>
</dbReference>
<gene>
    <name evidence="2" type="ORF">EVAR_13453_1</name>
</gene>
<feature type="region of interest" description="Disordered" evidence="1">
    <location>
        <begin position="171"/>
        <end position="190"/>
    </location>
</feature>
<proteinExistence type="predicted"/>
<dbReference type="AlphaFoldDB" id="A0A4C1UZW0"/>